<sequence length="215" mass="23874">MIDHWPLMGLRLTIGDVELRLPDDEELAQLADVAERGVHAPGDRPFLNGWTDGTPAEVARRFVQAHWGHRAAWTPQRWELELAVFHEGRPVGCQGMWASDFATVREVTTGSWLGIEHHGRGIGTRMRGAVLALAFAGLGSEFAMSMSFEDNHAPLGVSRKFGYRPDGITRDALHGEVMVSRRLRLSRQDWETGNPEPVIISGLDPCRELFGLTGD</sequence>
<feature type="domain" description="N-acetyltransferase" evidence="1">
    <location>
        <begin position="17"/>
        <end position="184"/>
    </location>
</feature>
<evidence type="ECO:0000313" key="2">
    <source>
        <dbReference type="EMBL" id="ADD44912.1"/>
    </source>
</evidence>
<organism evidence="2 3">
    <name type="scientific">Stackebrandtia nassauensis (strain DSM 44728 / CIP 108903 / NRRL B-16338 / NBRC 102104 / LLR-40K-21)</name>
    <dbReference type="NCBI Taxonomy" id="446470"/>
    <lineage>
        <taxon>Bacteria</taxon>
        <taxon>Bacillati</taxon>
        <taxon>Actinomycetota</taxon>
        <taxon>Actinomycetes</taxon>
        <taxon>Glycomycetales</taxon>
        <taxon>Glycomycetaceae</taxon>
        <taxon>Stackebrandtia</taxon>
    </lineage>
</organism>
<evidence type="ECO:0000259" key="1">
    <source>
        <dbReference type="PROSITE" id="PS51186"/>
    </source>
</evidence>
<dbReference type="Pfam" id="PF13302">
    <property type="entry name" value="Acetyltransf_3"/>
    <property type="match status" value="1"/>
</dbReference>
<dbReference type="SUPFAM" id="SSF55729">
    <property type="entry name" value="Acyl-CoA N-acyltransferases (Nat)"/>
    <property type="match status" value="1"/>
</dbReference>
<dbReference type="AlphaFoldDB" id="D3QC23"/>
<dbReference type="InterPro" id="IPR000182">
    <property type="entry name" value="GNAT_dom"/>
</dbReference>
<keyword evidence="2" id="KW-0808">Transferase</keyword>
<dbReference type="InterPro" id="IPR016181">
    <property type="entry name" value="Acyl_CoA_acyltransferase"/>
</dbReference>
<evidence type="ECO:0000313" key="3">
    <source>
        <dbReference type="Proteomes" id="UP000000844"/>
    </source>
</evidence>
<dbReference type="EMBL" id="CP001778">
    <property type="protein sequence ID" value="ADD44912.1"/>
    <property type="molecule type" value="Genomic_DNA"/>
</dbReference>
<gene>
    <name evidence="2" type="ordered locus">Snas_5278</name>
</gene>
<dbReference type="eggNOG" id="COG1670">
    <property type="taxonomic scope" value="Bacteria"/>
</dbReference>
<dbReference type="Gene3D" id="3.40.630.30">
    <property type="match status" value="1"/>
</dbReference>
<protein>
    <submittedName>
        <fullName evidence="2">GCN5-related N-acetyltransferase</fullName>
    </submittedName>
</protein>
<dbReference type="HOGENOM" id="CLU_106319_1_0_11"/>
<dbReference type="KEGG" id="sna:Snas_5278"/>
<dbReference type="Proteomes" id="UP000000844">
    <property type="component" value="Chromosome"/>
</dbReference>
<dbReference type="GO" id="GO:0016747">
    <property type="term" value="F:acyltransferase activity, transferring groups other than amino-acyl groups"/>
    <property type="evidence" value="ECO:0007669"/>
    <property type="project" value="InterPro"/>
</dbReference>
<accession>D3QC23</accession>
<reference evidence="2 3" key="1">
    <citation type="journal article" date="2009" name="Stand. Genomic Sci.">
        <title>Complete genome sequence of Stackebrandtia nassauensis type strain (LLR-40K-21).</title>
        <authorList>
            <person name="Munk C."/>
            <person name="Lapidus A."/>
            <person name="Copeland A."/>
            <person name="Jando M."/>
            <person name="Mayilraj S."/>
            <person name="Glavina Del Rio T."/>
            <person name="Nolan M."/>
            <person name="Chen F."/>
            <person name="Lucas S."/>
            <person name="Tice H."/>
            <person name="Cheng J.F."/>
            <person name="Han C."/>
            <person name="Detter J.C."/>
            <person name="Bruce D."/>
            <person name="Goodwin L."/>
            <person name="Chain P."/>
            <person name="Pitluck S."/>
            <person name="Goker M."/>
            <person name="Ovchinikova G."/>
            <person name="Pati A."/>
            <person name="Ivanova N."/>
            <person name="Mavromatis K."/>
            <person name="Chen A."/>
            <person name="Palaniappan K."/>
            <person name="Land M."/>
            <person name="Hauser L."/>
            <person name="Chang Y.J."/>
            <person name="Jeffries C.D."/>
            <person name="Bristow J."/>
            <person name="Eisen J.A."/>
            <person name="Markowitz V."/>
            <person name="Hugenholtz P."/>
            <person name="Kyrpides N.C."/>
            <person name="Klenk H.P."/>
        </authorList>
    </citation>
    <scope>NUCLEOTIDE SEQUENCE [LARGE SCALE GENOMIC DNA]</scope>
    <source>
        <strain evidence="3">DSM 44728 / CIP 108903 / NRRL B-16338 / NBRC 102104 / LLR-40K-21</strain>
    </source>
</reference>
<keyword evidence="3" id="KW-1185">Reference proteome</keyword>
<name>D3QC23_STANL</name>
<dbReference type="STRING" id="446470.Snas_5278"/>
<dbReference type="RefSeq" id="WP_013020483.1">
    <property type="nucleotide sequence ID" value="NC_013947.1"/>
</dbReference>
<dbReference type="PROSITE" id="PS51186">
    <property type="entry name" value="GNAT"/>
    <property type="match status" value="1"/>
</dbReference>
<proteinExistence type="predicted"/>